<protein>
    <submittedName>
        <fullName evidence="11">Arabinose efflux permease</fullName>
    </submittedName>
</protein>
<feature type="transmembrane region" description="Helical" evidence="9">
    <location>
        <begin position="206"/>
        <end position="226"/>
    </location>
</feature>
<dbReference type="Gene3D" id="1.20.1250.20">
    <property type="entry name" value="MFS general substrate transporter like domains"/>
    <property type="match status" value="2"/>
</dbReference>
<evidence type="ECO:0000256" key="3">
    <source>
        <dbReference type="ARBA" id="ARBA00022448"/>
    </source>
</evidence>
<dbReference type="PROSITE" id="PS50850">
    <property type="entry name" value="MFS"/>
    <property type="match status" value="1"/>
</dbReference>
<feature type="transmembrane region" description="Helical" evidence="9">
    <location>
        <begin position="298"/>
        <end position="317"/>
    </location>
</feature>
<evidence type="ECO:0000256" key="7">
    <source>
        <dbReference type="ARBA" id="ARBA00022989"/>
    </source>
</evidence>
<gene>
    <name evidence="11" type="ORF">YC6258_04069</name>
</gene>
<dbReference type="KEGG" id="gsn:YC6258_04069"/>
<keyword evidence="6 9" id="KW-0812">Transmembrane</keyword>
<feature type="transmembrane region" description="Helical" evidence="9">
    <location>
        <begin position="139"/>
        <end position="160"/>
    </location>
</feature>
<evidence type="ECO:0000256" key="6">
    <source>
        <dbReference type="ARBA" id="ARBA00022692"/>
    </source>
</evidence>
<evidence type="ECO:0000256" key="1">
    <source>
        <dbReference type="ARBA" id="ARBA00004651"/>
    </source>
</evidence>
<feature type="transmembrane region" description="Helical" evidence="9">
    <location>
        <begin position="363"/>
        <end position="383"/>
    </location>
</feature>
<evidence type="ECO:0000256" key="2">
    <source>
        <dbReference type="ARBA" id="ARBA00006523"/>
    </source>
</evidence>
<evidence type="ECO:0000313" key="12">
    <source>
        <dbReference type="Proteomes" id="UP000032266"/>
    </source>
</evidence>
<dbReference type="STRING" id="1445510.YC6258_04069"/>
<evidence type="ECO:0000256" key="4">
    <source>
        <dbReference type="ARBA" id="ARBA00022475"/>
    </source>
</evidence>
<dbReference type="InterPro" id="IPR020846">
    <property type="entry name" value="MFS_dom"/>
</dbReference>
<feature type="transmembrane region" description="Helical" evidence="9">
    <location>
        <begin position="242"/>
        <end position="261"/>
    </location>
</feature>
<dbReference type="OrthoDB" id="7337792at2"/>
<keyword evidence="12" id="KW-1185">Reference proteome</keyword>
<evidence type="ECO:0000256" key="5">
    <source>
        <dbReference type="ARBA" id="ARBA00022597"/>
    </source>
</evidence>
<evidence type="ECO:0000259" key="10">
    <source>
        <dbReference type="PROSITE" id="PS50850"/>
    </source>
</evidence>
<keyword evidence="7 9" id="KW-1133">Transmembrane helix</keyword>
<accession>A0A0C5V9S1</accession>
<feature type="transmembrane region" description="Helical" evidence="9">
    <location>
        <begin position="75"/>
        <end position="92"/>
    </location>
</feature>
<dbReference type="EMBL" id="CP007142">
    <property type="protein sequence ID" value="AJQ96105.1"/>
    <property type="molecule type" value="Genomic_DNA"/>
</dbReference>
<dbReference type="GO" id="GO:0005886">
    <property type="term" value="C:plasma membrane"/>
    <property type="evidence" value="ECO:0007669"/>
    <property type="project" value="UniProtKB-SubCell"/>
</dbReference>
<dbReference type="InterPro" id="IPR011701">
    <property type="entry name" value="MFS"/>
</dbReference>
<dbReference type="Pfam" id="PF07690">
    <property type="entry name" value="MFS_1"/>
    <property type="match status" value="1"/>
</dbReference>
<keyword evidence="8 9" id="KW-0472">Membrane</keyword>
<evidence type="ECO:0000313" key="11">
    <source>
        <dbReference type="EMBL" id="AJQ96105.1"/>
    </source>
</evidence>
<dbReference type="CDD" id="cd17471">
    <property type="entry name" value="MFS_Set"/>
    <property type="match status" value="1"/>
</dbReference>
<comment type="similarity">
    <text evidence="2">Belongs to the major facilitator superfamily. Set transporter family.</text>
</comment>
<dbReference type="AlphaFoldDB" id="A0A0C5V9S1"/>
<keyword evidence="4" id="KW-1003">Cell membrane</keyword>
<feature type="transmembrane region" description="Helical" evidence="9">
    <location>
        <begin position="12"/>
        <end position="33"/>
    </location>
</feature>
<keyword evidence="5" id="KW-0762">Sugar transport</keyword>
<dbReference type="RefSeq" id="WP_044618198.1">
    <property type="nucleotide sequence ID" value="NZ_CP007142.1"/>
</dbReference>
<reference evidence="11 12" key="1">
    <citation type="submission" date="2014-01" db="EMBL/GenBank/DDBJ databases">
        <title>Full genme sequencing of cellulolytic bacterium Gynuella sunshinyii YC6258T gen. nov., sp. nov.</title>
        <authorList>
            <person name="Khan H."/>
            <person name="Chung E.J."/>
            <person name="Chung Y.R."/>
        </authorList>
    </citation>
    <scope>NUCLEOTIDE SEQUENCE [LARGE SCALE GENOMIC DNA]</scope>
    <source>
        <strain evidence="11 12">YC6258</strain>
    </source>
</reference>
<dbReference type="InterPro" id="IPR036259">
    <property type="entry name" value="MFS_trans_sf"/>
</dbReference>
<dbReference type="PANTHER" id="PTHR23535">
    <property type="entry name" value="SUGAR EFFLUX TRANSPORTER A-RELATED"/>
    <property type="match status" value="1"/>
</dbReference>
<feature type="transmembrane region" description="Helical" evidence="9">
    <location>
        <begin position="273"/>
        <end position="292"/>
    </location>
</feature>
<evidence type="ECO:0000256" key="9">
    <source>
        <dbReference type="SAM" id="Phobius"/>
    </source>
</evidence>
<dbReference type="HOGENOM" id="CLU_055598_3_1_6"/>
<proteinExistence type="inferred from homology"/>
<organism evidence="11 12">
    <name type="scientific">Gynuella sunshinyii YC6258</name>
    <dbReference type="NCBI Taxonomy" id="1445510"/>
    <lineage>
        <taxon>Bacteria</taxon>
        <taxon>Pseudomonadati</taxon>
        <taxon>Pseudomonadota</taxon>
        <taxon>Gammaproteobacteria</taxon>
        <taxon>Oceanospirillales</taxon>
        <taxon>Saccharospirillaceae</taxon>
        <taxon>Gynuella</taxon>
    </lineage>
</organism>
<sequence length="394" mass="43007">MLYKLLQQRNLLLLTTALSGLTFSFMMPLMSLFLVDELKAEPFVIGVYMIAMTASGLIISQWLGNLADRGFSTKTLFLLAMMAIALAAVIYANTHSFWVVLITGTVLIGLGNSSSPQILTLSRQYIEQTGQDVTRFNTLVRASFSLAWIAGPPFSFSLVASLGFAAAFYAAALVAVINIIIGYKVLPDYRKPKAEQVKQTHPPLSLTFWLLGLVMALGSISNSMYISAMPLHVLNELALPEYLPGVLMGMAAGLEIPFMLYSARMTAYINKNHLLMISFVAALLFYGGIYLADQSWQLISLQVLNGLYFGVFAGLGLTMVQELMPERIGFASAFYTNCLRVGSMTGHASTGLIAQFMDFKSTALFAFSAILLAIVALIGFMIIQRGHRDTSATD</sequence>
<keyword evidence="3" id="KW-0813">Transport</keyword>
<feature type="transmembrane region" description="Helical" evidence="9">
    <location>
        <begin position="45"/>
        <end position="63"/>
    </location>
</feature>
<comment type="subcellular location">
    <subcellularLocation>
        <location evidence="1">Cell membrane</location>
        <topology evidence="1">Multi-pass membrane protein</topology>
    </subcellularLocation>
</comment>
<feature type="transmembrane region" description="Helical" evidence="9">
    <location>
        <begin position="98"/>
        <end position="119"/>
    </location>
</feature>
<feature type="transmembrane region" description="Helical" evidence="9">
    <location>
        <begin position="166"/>
        <end position="186"/>
    </location>
</feature>
<dbReference type="Proteomes" id="UP000032266">
    <property type="component" value="Chromosome"/>
</dbReference>
<feature type="domain" description="Major facilitator superfamily (MFS) profile" evidence="10">
    <location>
        <begin position="8"/>
        <end position="387"/>
    </location>
</feature>
<name>A0A0C5V9S1_9GAMM</name>
<dbReference type="GO" id="GO:0022857">
    <property type="term" value="F:transmembrane transporter activity"/>
    <property type="evidence" value="ECO:0007669"/>
    <property type="project" value="InterPro"/>
</dbReference>
<evidence type="ECO:0000256" key="8">
    <source>
        <dbReference type="ARBA" id="ARBA00023136"/>
    </source>
</evidence>
<dbReference type="PANTHER" id="PTHR23535:SF2">
    <property type="entry name" value="SUGAR EFFLUX TRANSPORTER A-RELATED"/>
    <property type="match status" value="1"/>
</dbReference>
<dbReference type="SUPFAM" id="SSF103473">
    <property type="entry name" value="MFS general substrate transporter"/>
    <property type="match status" value="1"/>
</dbReference>